<dbReference type="AlphaFoldDB" id="A0A838XHG8"/>
<evidence type="ECO:0000313" key="2">
    <source>
        <dbReference type="Proteomes" id="UP000550354"/>
    </source>
</evidence>
<accession>A0A838XHG8</accession>
<comment type="caution">
    <text evidence="1">The sequence shown here is derived from an EMBL/GenBank/DDBJ whole genome shotgun (WGS) entry which is preliminary data.</text>
</comment>
<reference evidence="1 2" key="1">
    <citation type="submission" date="2020-07" db="EMBL/GenBank/DDBJ databases">
        <title>Draft genome and description of Aeromicrobium phoceense strain Marseille-Q0843 isolated from healthy skin swab.</title>
        <authorList>
            <person name="Boxberger M."/>
            <person name="La Scola B."/>
        </authorList>
    </citation>
    <scope>NUCLEOTIDE SEQUENCE [LARGE SCALE GENOMIC DNA]</scope>
    <source>
        <strain evidence="1 2">Marseille-Q0843</strain>
    </source>
</reference>
<keyword evidence="2" id="KW-1185">Reference proteome</keyword>
<sequence length="313" mass="34857">MNEEVVEMLVRLACGVPSEPPIVGTVVIGGRRHRGWKHAERGRGETPEGRLQMICDGERLLSFSEGSDRPFSMGAEAFGLHDEDAPWHRLARPSLRDLELSERRADGPVERGERFGRATVSVTLDHTYHDDFPLHLVLDAVTGMPFEMTEARSSVLRWTDLEVLDSIDEEQWRWDGSTGEARWFGYVGVDDELVGDVPPSVREQFREAALRGARLAEELNLPAMTAEVPLAVEVGSFEPGIVTIDLEGDAFVSVRGQASPDPEGHHRAQSQWTTADGWTWTLHASGVTDEQLFATLRDHVTAWRDSRSPSNPD</sequence>
<name>A0A838XHG8_9ACTN</name>
<protein>
    <submittedName>
        <fullName evidence="1">Uncharacterized protein</fullName>
    </submittedName>
</protein>
<dbReference type="EMBL" id="JACEOG010000001">
    <property type="protein sequence ID" value="MBA4609297.1"/>
    <property type="molecule type" value="Genomic_DNA"/>
</dbReference>
<organism evidence="1 2">
    <name type="scientific">Aeromicrobium phoceense</name>
    <dbReference type="NCBI Taxonomy" id="2754045"/>
    <lineage>
        <taxon>Bacteria</taxon>
        <taxon>Bacillati</taxon>
        <taxon>Actinomycetota</taxon>
        <taxon>Actinomycetes</taxon>
        <taxon>Propionibacteriales</taxon>
        <taxon>Nocardioidaceae</taxon>
        <taxon>Aeromicrobium</taxon>
    </lineage>
</organism>
<dbReference type="RefSeq" id="WP_181755986.1">
    <property type="nucleotide sequence ID" value="NZ_JACEOG010000001.1"/>
</dbReference>
<dbReference type="Proteomes" id="UP000550354">
    <property type="component" value="Unassembled WGS sequence"/>
</dbReference>
<gene>
    <name evidence="1" type="ORF">H1W00_12475</name>
</gene>
<evidence type="ECO:0000313" key="1">
    <source>
        <dbReference type="EMBL" id="MBA4609297.1"/>
    </source>
</evidence>
<proteinExistence type="predicted"/>